<feature type="region of interest" description="Disordered" evidence="1">
    <location>
        <begin position="96"/>
        <end position="121"/>
    </location>
</feature>
<proteinExistence type="predicted"/>
<dbReference type="EMBL" id="JANPWB010000013">
    <property type="protein sequence ID" value="KAJ1107922.1"/>
    <property type="molecule type" value="Genomic_DNA"/>
</dbReference>
<protein>
    <submittedName>
        <fullName evidence="2">Uncharacterized protein</fullName>
    </submittedName>
</protein>
<feature type="region of interest" description="Disordered" evidence="1">
    <location>
        <begin position="1"/>
        <end position="45"/>
    </location>
</feature>
<evidence type="ECO:0000313" key="3">
    <source>
        <dbReference type="Proteomes" id="UP001066276"/>
    </source>
</evidence>
<organism evidence="2 3">
    <name type="scientific">Pleurodeles waltl</name>
    <name type="common">Iberian ribbed newt</name>
    <dbReference type="NCBI Taxonomy" id="8319"/>
    <lineage>
        <taxon>Eukaryota</taxon>
        <taxon>Metazoa</taxon>
        <taxon>Chordata</taxon>
        <taxon>Craniata</taxon>
        <taxon>Vertebrata</taxon>
        <taxon>Euteleostomi</taxon>
        <taxon>Amphibia</taxon>
        <taxon>Batrachia</taxon>
        <taxon>Caudata</taxon>
        <taxon>Salamandroidea</taxon>
        <taxon>Salamandridae</taxon>
        <taxon>Pleurodelinae</taxon>
        <taxon>Pleurodeles</taxon>
    </lineage>
</organism>
<dbReference type="Proteomes" id="UP001066276">
    <property type="component" value="Chromosome 9"/>
</dbReference>
<accession>A0AAV7MWD0</accession>
<gene>
    <name evidence="2" type="ORF">NDU88_005308</name>
</gene>
<evidence type="ECO:0000256" key="1">
    <source>
        <dbReference type="SAM" id="MobiDB-lite"/>
    </source>
</evidence>
<sequence length="121" mass="13057">MAFARVAGRRNTRLPTMAASRPADIPGALRGRNRKTHPSGIRISGFPLCKTPRDVPSELSPLVCSPVSSAYAPNQPERLSCLVGCPDMQSSQQCTAALKEEEQGLGEETELRELPKADRGL</sequence>
<feature type="compositionally biased region" description="Basic and acidic residues" evidence="1">
    <location>
        <begin position="109"/>
        <end position="121"/>
    </location>
</feature>
<evidence type="ECO:0000313" key="2">
    <source>
        <dbReference type="EMBL" id="KAJ1107922.1"/>
    </source>
</evidence>
<comment type="caution">
    <text evidence="2">The sequence shown here is derived from an EMBL/GenBank/DDBJ whole genome shotgun (WGS) entry which is preliminary data.</text>
</comment>
<name>A0AAV7MWD0_PLEWA</name>
<keyword evidence="3" id="KW-1185">Reference proteome</keyword>
<dbReference type="AlphaFoldDB" id="A0AAV7MWD0"/>
<reference evidence="2" key="1">
    <citation type="journal article" date="2022" name="bioRxiv">
        <title>Sequencing and chromosome-scale assembly of the giantPleurodeles waltlgenome.</title>
        <authorList>
            <person name="Brown T."/>
            <person name="Elewa A."/>
            <person name="Iarovenko S."/>
            <person name="Subramanian E."/>
            <person name="Araus A.J."/>
            <person name="Petzold A."/>
            <person name="Susuki M."/>
            <person name="Suzuki K.-i.T."/>
            <person name="Hayashi T."/>
            <person name="Toyoda A."/>
            <person name="Oliveira C."/>
            <person name="Osipova E."/>
            <person name="Leigh N.D."/>
            <person name="Simon A."/>
            <person name="Yun M.H."/>
        </authorList>
    </citation>
    <scope>NUCLEOTIDE SEQUENCE</scope>
    <source>
        <strain evidence="2">20211129_DDA</strain>
        <tissue evidence="2">Liver</tissue>
    </source>
</reference>